<dbReference type="Proteomes" id="UP001596138">
    <property type="component" value="Unassembled WGS sequence"/>
</dbReference>
<dbReference type="InterPro" id="IPR000572">
    <property type="entry name" value="OxRdtase_Mopterin-bd_dom"/>
</dbReference>
<reference evidence="4" key="1">
    <citation type="journal article" date="2019" name="Int. J. Syst. Evol. Microbiol.">
        <title>The Global Catalogue of Microorganisms (GCM) 10K type strain sequencing project: providing services to taxonomists for standard genome sequencing and annotation.</title>
        <authorList>
            <consortium name="The Broad Institute Genomics Platform"/>
            <consortium name="The Broad Institute Genome Sequencing Center for Infectious Disease"/>
            <person name="Wu L."/>
            <person name="Ma J."/>
        </authorList>
    </citation>
    <scope>NUCLEOTIDE SEQUENCE [LARGE SCALE GENOMIC DNA]</scope>
    <source>
        <strain evidence="4">CGMCC 4.7317</strain>
    </source>
</reference>
<evidence type="ECO:0000259" key="2">
    <source>
        <dbReference type="Pfam" id="PF00174"/>
    </source>
</evidence>
<evidence type="ECO:0000313" key="3">
    <source>
        <dbReference type="EMBL" id="MFC6237027.1"/>
    </source>
</evidence>
<feature type="domain" description="Oxidoreductase molybdopterin-binding" evidence="2">
    <location>
        <begin position="97"/>
        <end position="167"/>
    </location>
</feature>
<comment type="caution">
    <text evidence="3">The sequence shown here is derived from an EMBL/GenBank/DDBJ whole genome shotgun (WGS) entry which is preliminary data.</text>
</comment>
<accession>A0ABW1SYC6</accession>
<dbReference type="SUPFAM" id="SSF56524">
    <property type="entry name" value="Oxidoreductase molybdopterin-binding domain"/>
    <property type="match status" value="1"/>
</dbReference>
<feature type="chain" id="PRO_5047225981" evidence="1">
    <location>
        <begin position="27"/>
        <end position="190"/>
    </location>
</feature>
<dbReference type="InterPro" id="IPR036374">
    <property type="entry name" value="OxRdtase_Mopterin-bd_sf"/>
</dbReference>
<gene>
    <name evidence="3" type="ORF">ACFQGU_04005</name>
</gene>
<feature type="signal peptide" evidence="1">
    <location>
        <begin position="1"/>
        <end position="26"/>
    </location>
</feature>
<dbReference type="InterPro" id="IPR006311">
    <property type="entry name" value="TAT_signal"/>
</dbReference>
<sequence>MTHRRPLLAVAAALVALALSACSGSAADAGSSAPASASPSASETNPYGAAVVDPLGADEPVLTLDGGSAGKVGLTLAELEALGTTTVTVNEPFVQKVQTFTGVPLSAVLDRGGIASTATVDTIALNDYEYSGLASDFEASDAIIATQRDGQPIPYDQGGPIRLVYPDGTSLSGVLDAWNWSLDRLSVASA</sequence>
<organism evidence="3 4">
    <name type="scientific">Longivirga aurantiaca</name>
    <dbReference type="NCBI Taxonomy" id="1837743"/>
    <lineage>
        <taxon>Bacteria</taxon>
        <taxon>Bacillati</taxon>
        <taxon>Actinomycetota</taxon>
        <taxon>Actinomycetes</taxon>
        <taxon>Sporichthyales</taxon>
        <taxon>Sporichthyaceae</taxon>
        <taxon>Longivirga</taxon>
    </lineage>
</organism>
<dbReference type="Pfam" id="PF00174">
    <property type="entry name" value="Oxidored_molyb"/>
    <property type="match status" value="1"/>
</dbReference>
<proteinExistence type="predicted"/>
<dbReference type="Gene3D" id="3.90.420.10">
    <property type="entry name" value="Oxidoreductase, molybdopterin-binding domain"/>
    <property type="match status" value="1"/>
</dbReference>
<dbReference type="PROSITE" id="PS51257">
    <property type="entry name" value="PROKAR_LIPOPROTEIN"/>
    <property type="match status" value="1"/>
</dbReference>
<dbReference type="PROSITE" id="PS51318">
    <property type="entry name" value="TAT"/>
    <property type="match status" value="1"/>
</dbReference>
<protein>
    <submittedName>
        <fullName evidence="3">Molybdopterin-dependent oxidoreductase</fullName>
    </submittedName>
</protein>
<keyword evidence="1" id="KW-0732">Signal</keyword>
<evidence type="ECO:0000313" key="4">
    <source>
        <dbReference type="Proteomes" id="UP001596138"/>
    </source>
</evidence>
<evidence type="ECO:0000256" key="1">
    <source>
        <dbReference type="SAM" id="SignalP"/>
    </source>
</evidence>
<dbReference type="EMBL" id="JBHSTI010000008">
    <property type="protein sequence ID" value="MFC6237027.1"/>
    <property type="molecule type" value="Genomic_DNA"/>
</dbReference>
<keyword evidence="4" id="KW-1185">Reference proteome</keyword>
<name>A0ABW1SYC6_9ACTN</name>
<dbReference type="RefSeq" id="WP_386764073.1">
    <property type="nucleotide sequence ID" value="NZ_JBHSTI010000008.1"/>
</dbReference>